<dbReference type="PANTHER" id="PTHR10869:SF242">
    <property type="entry name" value="PROLYL 4-HYDROXYLASE ALPHA SUBUNIT DOMAIN-CONTAINING PROTEIN"/>
    <property type="match status" value="1"/>
</dbReference>
<proteinExistence type="predicted"/>
<keyword evidence="2" id="KW-0479">Metal-binding</keyword>
<name>A0A6A6E9H2_9PEZI</name>
<dbReference type="InterPro" id="IPR005123">
    <property type="entry name" value="Oxoglu/Fe-dep_dioxygenase_dom"/>
</dbReference>
<organism evidence="8 9">
    <name type="scientific">Zopfia rhizophila CBS 207.26</name>
    <dbReference type="NCBI Taxonomy" id="1314779"/>
    <lineage>
        <taxon>Eukaryota</taxon>
        <taxon>Fungi</taxon>
        <taxon>Dikarya</taxon>
        <taxon>Ascomycota</taxon>
        <taxon>Pezizomycotina</taxon>
        <taxon>Dothideomycetes</taxon>
        <taxon>Dothideomycetes incertae sedis</taxon>
        <taxon>Zopfiaceae</taxon>
        <taxon>Zopfia</taxon>
    </lineage>
</organism>
<keyword evidence="3" id="KW-0223">Dioxygenase</keyword>
<dbReference type="PROSITE" id="PS51471">
    <property type="entry name" value="FE2OG_OXY"/>
    <property type="match status" value="1"/>
</dbReference>
<evidence type="ECO:0000313" key="9">
    <source>
        <dbReference type="Proteomes" id="UP000800200"/>
    </source>
</evidence>
<keyword evidence="6" id="KW-0732">Signal</keyword>
<evidence type="ECO:0000259" key="7">
    <source>
        <dbReference type="PROSITE" id="PS51471"/>
    </source>
</evidence>
<dbReference type="EMBL" id="ML994626">
    <property type="protein sequence ID" value="KAF2187695.1"/>
    <property type="molecule type" value="Genomic_DNA"/>
</dbReference>
<dbReference type="Proteomes" id="UP000800200">
    <property type="component" value="Unassembled WGS sequence"/>
</dbReference>
<evidence type="ECO:0000256" key="1">
    <source>
        <dbReference type="ARBA" id="ARBA00001961"/>
    </source>
</evidence>
<dbReference type="InterPro" id="IPR006620">
    <property type="entry name" value="Pro_4_hyd_alph"/>
</dbReference>
<dbReference type="SMART" id="SM00702">
    <property type="entry name" value="P4Hc"/>
    <property type="match status" value="1"/>
</dbReference>
<dbReference type="PANTHER" id="PTHR10869">
    <property type="entry name" value="PROLYL 4-HYDROXYLASE ALPHA SUBUNIT"/>
    <property type="match status" value="1"/>
</dbReference>
<keyword evidence="9" id="KW-1185">Reference proteome</keyword>
<dbReference type="InterPro" id="IPR045054">
    <property type="entry name" value="P4HA-like"/>
</dbReference>
<evidence type="ECO:0000256" key="5">
    <source>
        <dbReference type="ARBA" id="ARBA00023004"/>
    </source>
</evidence>
<reference evidence="8" key="1">
    <citation type="journal article" date="2020" name="Stud. Mycol.">
        <title>101 Dothideomycetes genomes: a test case for predicting lifestyles and emergence of pathogens.</title>
        <authorList>
            <person name="Haridas S."/>
            <person name="Albert R."/>
            <person name="Binder M."/>
            <person name="Bloem J."/>
            <person name="Labutti K."/>
            <person name="Salamov A."/>
            <person name="Andreopoulos B."/>
            <person name="Baker S."/>
            <person name="Barry K."/>
            <person name="Bills G."/>
            <person name="Bluhm B."/>
            <person name="Cannon C."/>
            <person name="Castanera R."/>
            <person name="Culley D."/>
            <person name="Daum C."/>
            <person name="Ezra D."/>
            <person name="Gonzalez J."/>
            <person name="Henrissat B."/>
            <person name="Kuo A."/>
            <person name="Liang C."/>
            <person name="Lipzen A."/>
            <person name="Lutzoni F."/>
            <person name="Magnuson J."/>
            <person name="Mondo S."/>
            <person name="Nolan M."/>
            <person name="Ohm R."/>
            <person name="Pangilinan J."/>
            <person name="Park H.-J."/>
            <person name="Ramirez L."/>
            <person name="Alfaro M."/>
            <person name="Sun H."/>
            <person name="Tritt A."/>
            <person name="Yoshinaga Y."/>
            <person name="Zwiers L.-H."/>
            <person name="Turgeon B."/>
            <person name="Goodwin S."/>
            <person name="Spatafora J."/>
            <person name="Crous P."/>
            <person name="Grigoriev I."/>
        </authorList>
    </citation>
    <scope>NUCLEOTIDE SEQUENCE</scope>
    <source>
        <strain evidence="8">CBS 207.26</strain>
    </source>
</reference>
<feature type="domain" description="Fe2OG dioxygenase" evidence="7">
    <location>
        <begin position="153"/>
        <end position="292"/>
    </location>
</feature>
<dbReference type="GO" id="GO:0031418">
    <property type="term" value="F:L-ascorbic acid binding"/>
    <property type="evidence" value="ECO:0007669"/>
    <property type="project" value="InterPro"/>
</dbReference>
<accession>A0A6A6E9H2</accession>
<protein>
    <recommendedName>
        <fullName evidence="7">Fe2OG dioxygenase domain-containing protein</fullName>
    </recommendedName>
</protein>
<dbReference type="AlphaFoldDB" id="A0A6A6E9H2"/>
<dbReference type="GO" id="GO:0004656">
    <property type="term" value="F:procollagen-proline 4-dioxygenase activity"/>
    <property type="evidence" value="ECO:0007669"/>
    <property type="project" value="TreeGrafter"/>
</dbReference>
<dbReference type="Gene3D" id="2.60.120.620">
    <property type="entry name" value="q2cbj1_9rhob like domain"/>
    <property type="match status" value="1"/>
</dbReference>
<evidence type="ECO:0000256" key="4">
    <source>
        <dbReference type="ARBA" id="ARBA00023002"/>
    </source>
</evidence>
<dbReference type="Pfam" id="PF13640">
    <property type="entry name" value="2OG-FeII_Oxy_3"/>
    <property type="match status" value="1"/>
</dbReference>
<evidence type="ECO:0000313" key="8">
    <source>
        <dbReference type="EMBL" id="KAF2187695.1"/>
    </source>
</evidence>
<gene>
    <name evidence="8" type="ORF">K469DRAFT_661716</name>
</gene>
<feature type="signal peptide" evidence="6">
    <location>
        <begin position="1"/>
        <end position="25"/>
    </location>
</feature>
<dbReference type="GO" id="GO:0005783">
    <property type="term" value="C:endoplasmic reticulum"/>
    <property type="evidence" value="ECO:0007669"/>
    <property type="project" value="TreeGrafter"/>
</dbReference>
<evidence type="ECO:0000256" key="2">
    <source>
        <dbReference type="ARBA" id="ARBA00022723"/>
    </source>
</evidence>
<dbReference type="GO" id="GO:0005506">
    <property type="term" value="F:iron ion binding"/>
    <property type="evidence" value="ECO:0007669"/>
    <property type="project" value="InterPro"/>
</dbReference>
<feature type="chain" id="PRO_5025337005" description="Fe2OG dioxygenase domain-containing protein" evidence="6">
    <location>
        <begin position="26"/>
        <end position="297"/>
    </location>
</feature>
<dbReference type="OrthoDB" id="420380at2759"/>
<evidence type="ECO:0000256" key="6">
    <source>
        <dbReference type="SAM" id="SignalP"/>
    </source>
</evidence>
<keyword evidence="5" id="KW-0408">Iron</keyword>
<dbReference type="InterPro" id="IPR044862">
    <property type="entry name" value="Pro_4_hyd_alph_FE2OG_OXY"/>
</dbReference>
<evidence type="ECO:0000256" key="3">
    <source>
        <dbReference type="ARBA" id="ARBA00022964"/>
    </source>
</evidence>
<comment type="cofactor">
    <cofactor evidence="1">
        <name>L-ascorbate</name>
        <dbReference type="ChEBI" id="CHEBI:38290"/>
    </cofactor>
</comment>
<sequence>MSGLTLTPKVLFLALPLAIPAALWSGRVQQLLPAHLQGYFSSTPAAPAPATFRSALDPLPYNCDDHKYTTEIISLDPLVIYINNFTTKREAEELVMLGEADFEDSFISRDGTKHKVTGRTSSSAPLEPDLPLVTCILSRARKFMGTMMQPWEPFSMPQLVRYYAGQKYDLHTDYWTSHQIMNDGSGRRFNRIASFFVFLKDNFTEGETIFPYVDVLDKDRERGGDLEELFKGKVSRGMEKGEQKGVKFKPITGNGIFWVNLDDKGVGDRRVIHGGLPVKDGVKIGMNIWPRKFYGGV</sequence>
<keyword evidence="4" id="KW-0560">Oxidoreductase</keyword>